<accession>A0A4P9W2N1</accession>
<evidence type="ECO:0000313" key="1">
    <source>
        <dbReference type="EMBL" id="RKO86491.1"/>
    </source>
</evidence>
<keyword evidence="2" id="KW-1185">Reference proteome</keyword>
<proteinExistence type="predicted"/>
<dbReference type="EMBL" id="KZ998152">
    <property type="protein sequence ID" value="RKO86491.1"/>
    <property type="molecule type" value="Genomic_DNA"/>
</dbReference>
<gene>
    <name evidence="1" type="ORF">BDK51DRAFT_27450</name>
</gene>
<protein>
    <submittedName>
        <fullName evidence="1">Uncharacterized protein</fullName>
    </submittedName>
</protein>
<sequence length="415" mass="47307">MNYTILFIAATIFAVAYYYFSEYRTRKTFHKEVSLSNGTFDEHAEKALVSIDKIKNPTKKDYFSAARVIDLNAHEGRINNVRVLNNVVDKFMFNLQPEEEDDELDWFEIDQIEHFAERHNDLLHANPRYNDFIEAVVTTRPKKIKKTVDEALIASETKSQAFDTFVEENITNTADSQNVHDSAVNVQLRNTYDQLKAEAMENLNEPILLKEIQQYINTKGLDELQKKKANIALSEIKTGKYNNALGATENEVLNVVWSRSNLAANKENKDLIKDAVLDSLIDMSKQGNDVVCSNGRCARLMESLVQTDYDQSLVTGAMTVEQIRNDALQKSNEILQETIKKYSSDSNIPDTSNLKAVARSYDDPSITTNEDDEKAFKNIVIDKVKEFMNDTYSQKLSKVDHDKIKNDCVIAIESI</sequence>
<name>A0A4P9W2N1_9FUNG</name>
<dbReference type="Proteomes" id="UP000269721">
    <property type="component" value="Unassembled WGS sequence"/>
</dbReference>
<organism evidence="1 2">
    <name type="scientific">Blyttiomyces helicus</name>
    <dbReference type="NCBI Taxonomy" id="388810"/>
    <lineage>
        <taxon>Eukaryota</taxon>
        <taxon>Fungi</taxon>
        <taxon>Fungi incertae sedis</taxon>
        <taxon>Chytridiomycota</taxon>
        <taxon>Chytridiomycota incertae sedis</taxon>
        <taxon>Chytridiomycetes</taxon>
        <taxon>Chytridiomycetes incertae sedis</taxon>
        <taxon>Blyttiomyces</taxon>
    </lineage>
</organism>
<dbReference type="AlphaFoldDB" id="A0A4P9W2N1"/>
<reference evidence="2" key="1">
    <citation type="journal article" date="2018" name="Nat. Microbiol.">
        <title>Leveraging single-cell genomics to expand the fungal tree of life.</title>
        <authorList>
            <person name="Ahrendt S.R."/>
            <person name="Quandt C.A."/>
            <person name="Ciobanu D."/>
            <person name="Clum A."/>
            <person name="Salamov A."/>
            <person name="Andreopoulos B."/>
            <person name="Cheng J.F."/>
            <person name="Woyke T."/>
            <person name="Pelin A."/>
            <person name="Henrissat B."/>
            <person name="Reynolds N.K."/>
            <person name="Benny G.L."/>
            <person name="Smith M.E."/>
            <person name="James T.Y."/>
            <person name="Grigoriev I.V."/>
        </authorList>
    </citation>
    <scope>NUCLEOTIDE SEQUENCE [LARGE SCALE GENOMIC DNA]</scope>
</reference>
<evidence type="ECO:0000313" key="2">
    <source>
        <dbReference type="Proteomes" id="UP000269721"/>
    </source>
</evidence>